<organism evidence="2 3">
    <name type="scientific">Candidatus Nitrosopumilus salarius BD31</name>
    <dbReference type="NCBI Taxonomy" id="859350"/>
    <lineage>
        <taxon>Archaea</taxon>
        <taxon>Nitrososphaerota</taxon>
        <taxon>Nitrososphaeria</taxon>
        <taxon>Nitrosopumilales</taxon>
        <taxon>Nitrosopumilaceae</taxon>
        <taxon>Nitrosopumilus</taxon>
    </lineage>
</organism>
<keyword evidence="3" id="KW-1185">Reference proteome</keyword>
<comment type="caution">
    <text evidence="2">The sequence shown here is derived from an EMBL/GenBank/DDBJ whole genome shotgun (WGS) entry which is preliminary data.</text>
</comment>
<feature type="active site" description="Nucleophile" evidence="1">
    <location>
        <position position="10"/>
    </location>
</feature>
<proteinExistence type="predicted"/>
<dbReference type="GO" id="GO:0009264">
    <property type="term" value="P:deoxyribonucleotide catabolic process"/>
    <property type="evidence" value="ECO:0007669"/>
    <property type="project" value="InterPro"/>
</dbReference>
<gene>
    <name evidence="2" type="ORF">BD31_I0422</name>
</gene>
<dbReference type="AlphaFoldDB" id="I3D595"/>
<dbReference type="InterPro" id="IPR010708">
    <property type="entry name" value="5'(3')-deoxyribonucleotidase"/>
</dbReference>
<dbReference type="Proteomes" id="UP000003423">
    <property type="component" value="Unassembled WGS sequence"/>
</dbReference>
<evidence type="ECO:0008006" key="4">
    <source>
        <dbReference type="Google" id="ProtNLM"/>
    </source>
</evidence>
<dbReference type="PATRIC" id="fig|859350.6.peg.81"/>
<dbReference type="EMBL" id="AEXL02000016">
    <property type="protein sequence ID" value="EIJ66888.1"/>
    <property type="molecule type" value="Genomic_DNA"/>
</dbReference>
<feature type="active site" description="Proton donor" evidence="1">
    <location>
        <position position="12"/>
    </location>
</feature>
<name>I3D595_9ARCH</name>
<evidence type="ECO:0000313" key="2">
    <source>
        <dbReference type="EMBL" id="EIJ66888.1"/>
    </source>
</evidence>
<evidence type="ECO:0000313" key="3">
    <source>
        <dbReference type="Proteomes" id="UP000003423"/>
    </source>
</evidence>
<dbReference type="PANTHER" id="PTHR35134:SF2">
    <property type="entry name" value="NUCLEOTIDASE YQFW-RELATED"/>
    <property type="match status" value="1"/>
</dbReference>
<sequence>MIDKMKIALDVDGVLADVIKSWLEYSNTIRPKIFKHEITDWEFWKKFQINRFDFYSELSSCWKNWNSIPPTEKNLSYVTKSLSNLGQVDIVTAREKSTDLFVKNWLTHHNISYDNYVSVIDGPMKADLDYDVFIDDSPLNAAKFLKHNKKVILYSQPWNEHISDDKIHRIRNLSEVIDKID</sequence>
<accession>I3D595</accession>
<dbReference type="PANTHER" id="PTHR35134">
    <property type="entry name" value="NUCLEOTIDASE YQFW-RELATED"/>
    <property type="match status" value="1"/>
</dbReference>
<dbReference type="SUPFAM" id="SSF56784">
    <property type="entry name" value="HAD-like"/>
    <property type="match status" value="1"/>
</dbReference>
<evidence type="ECO:0000256" key="1">
    <source>
        <dbReference type="PIRSR" id="PIRSR610708-1"/>
    </source>
</evidence>
<dbReference type="InterPro" id="IPR023214">
    <property type="entry name" value="HAD_sf"/>
</dbReference>
<dbReference type="Gene3D" id="3.40.50.1000">
    <property type="entry name" value="HAD superfamily/HAD-like"/>
    <property type="match status" value="1"/>
</dbReference>
<reference evidence="2 3" key="1">
    <citation type="journal article" date="2012" name="J. Bacteriol.">
        <title>Genome sequence of "Candidatus Nitrosopumilus salaria" BD31, an ammonia-oxidizing archaeon from the San Francisco Bay estuary.</title>
        <authorList>
            <person name="Mosier A.C."/>
            <person name="Allen E.E."/>
            <person name="Kim M."/>
            <person name="Ferriera S."/>
            <person name="Francis C.A."/>
        </authorList>
    </citation>
    <scope>NUCLEOTIDE SEQUENCE [LARGE SCALE GENOMIC DNA]</scope>
    <source>
        <strain evidence="2 3">BD31</strain>
    </source>
</reference>
<dbReference type="InterPro" id="IPR052419">
    <property type="entry name" value="5_3-deoxyribonucleotidase-like"/>
</dbReference>
<dbReference type="GO" id="GO:0008253">
    <property type="term" value="F:5'-nucleotidase activity"/>
    <property type="evidence" value="ECO:0007669"/>
    <property type="project" value="InterPro"/>
</dbReference>
<protein>
    <recommendedName>
        <fullName evidence="4">5' nucleotidase, deoxy (Pyrimidine), cytosolic type C protein (NT5C)</fullName>
    </recommendedName>
</protein>
<dbReference type="InterPro" id="IPR036412">
    <property type="entry name" value="HAD-like_sf"/>
</dbReference>
<dbReference type="Pfam" id="PF06941">
    <property type="entry name" value="NT5C"/>
    <property type="match status" value="1"/>
</dbReference>